<sequence length="488" mass="56219">MLKNTLNIQTEKTVKKEIIVNRTFEESRVAILDNGKLFNLFIERRESEKILNNIYKGRVKNIVPALNSLFVDIGFGRGAYLDVCDILKEHRSKKNMIKAGQDIMVQVYKEPIHNKGAKVTMAISLTGRLLVYMPFSNNIGVSKNIKDKHEYNRLKSMTAELKKDISGGIIIRTKAEKATKAEIKNEIKYLIRLWASITERFDDAKPMSLIHKDLGLVFQTVIDYFSDDVIFMRIDSQKELKDVTDFVEIVLPEFLDRIVFYDDRTPIFKKYGIEEEIKRLCSNKVWLSSGGYLIIQEAESLCAIDVNSGKFTAKSTQEDTAVITNLEAAEEIARQLRLRNIGGIIVIDFIDMKKASNRRKVLETLRKATKVDKAKIEIWPITRLGLIEMTRERKRKSLFSILGDICPVCHGLSFVLSKESIFINVCDEIKQLKIDGYDGRIKIKLNIDVIEYFMKKKARLEELFGVEFDIEASTELLREEYKILYLNS</sequence>
<dbReference type="KEGG" id="rsd:TGRD_530"/>
<feature type="domain" description="S1 motif" evidence="11">
    <location>
        <begin position="52"/>
        <end position="128"/>
    </location>
</feature>
<evidence type="ECO:0000256" key="5">
    <source>
        <dbReference type="ARBA" id="ARBA00022723"/>
    </source>
</evidence>
<comment type="cofactor">
    <cofactor evidence="1">
        <name>Mg(2+)</name>
        <dbReference type="ChEBI" id="CHEBI:18420"/>
    </cofactor>
</comment>
<evidence type="ECO:0000256" key="2">
    <source>
        <dbReference type="ARBA" id="ARBA00022475"/>
    </source>
</evidence>
<dbReference type="NCBIfam" id="TIGR00757">
    <property type="entry name" value="RNaseEG"/>
    <property type="match status" value="1"/>
</dbReference>
<dbReference type="AlphaFoldDB" id="B1H0J1"/>
<keyword evidence="6" id="KW-0255">Endonuclease</keyword>
<dbReference type="GO" id="GO:0005737">
    <property type="term" value="C:cytoplasm"/>
    <property type="evidence" value="ECO:0007669"/>
    <property type="project" value="TreeGrafter"/>
</dbReference>
<dbReference type="CDD" id="cd04453">
    <property type="entry name" value="S1_RNase_E"/>
    <property type="match status" value="1"/>
</dbReference>
<keyword evidence="4" id="KW-0540">Nuclease</keyword>
<dbReference type="GO" id="GO:0004519">
    <property type="term" value="F:endonuclease activity"/>
    <property type="evidence" value="ECO:0007669"/>
    <property type="project" value="UniProtKB-KW"/>
</dbReference>
<dbReference type="EMBL" id="AP009510">
    <property type="protein sequence ID" value="BAG14023.1"/>
    <property type="molecule type" value="Genomic_DNA"/>
</dbReference>
<reference evidence="13" key="1">
    <citation type="journal article" date="2008" name="Proc. Natl. Acad. Sci. U.S.A.">
        <title>Complete genome of the uncultured termite group 1 bacteria in a single host protist cell.</title>
        <authorList>
            <person name="Hongoh Y."/>
            <person name="Sharma V.K."/>
            <person name="Prakash T."/>
            <person name="Noda S."/>
            <person name="Taylor T.D."/>
            <person name="Kudo T."/>
            <person name="Sakaki Y."/>
            <person name="Toyoda A."/>
            <person name="Hattori M."/>
            <person name="Ohkuma M."/>
        </authorList>
    </citation>
    <scope>NUCLEOTIDE SEQUENCE [LARGE SCALE GENOMIC DNA]</scope>
    <source>
        <strain evidence="13">Rs-D17 genomovar Ri2008</strain>
    </source>
</reference>
<evidence type="ECO:0000313" key="13">
    <source>
        <dbReference type="Proteomes" id="UP000001691"/>
    </source>
</evidence>
<dbReference type="InterPro" id="IPR004659">
    <property type="entry name" value="RNase_E/G"/>
</dbReference>
<organism evidence="12 13">
    <name type="scientific">Endomicrobium trichonymphae</name>
    <dbReference type="NCBI Taxonomy" id="1408204"/>
    <lineage>
        <taxon>Bacteria</taxon>
        <taxon>Pseudomonadati</taxon>
        <taxon>Elusimicrobiota</taxon>
        <taxon>Endomicrobiia</taxon>
        <taxon>Endomicrobiales</taxon>
        <taxon>Endomicrobiaceae</taxon>
        <taxon>Candidatus Endomicrobiellum</taxon>
    </lineage>
</organism>
<dbReference type="SUPFAM" id="SSF50249">
    <property type="entry name" value="Nucleic acid-binding proteins"/>
    <property type="match status" value="1"/>
</dbReference>
<keyword evidence="7" id="KW-0378">Hydrolase</keyword>
<evidence type="ECO:0000256" key="1">
    <source>
        <dbReference type="ARBA" id="ARBA00001946"/>
    </source>
</evidence>
<evidence type="ECO:0000256" key="3">
    <source>
        <dbReference type="ARBA" id="ARBA00022519"/>
    </source>
</evidence>
<evidence type="ECO:0000256" key="8">
    <source>
        <dbReference type="ARBA" id="ARBA00022842"/>
    </source>
</evidence>
<dbReference type="Gene3D" id="2.40.50.140">
    <property type="entry name" value="Nucleic acid-binding proteins"/>
    <property type="match status" value="1"/>
</dbReference>
<keyword evidence="5" id="KW-0479">Metal-binding</keyword>
<dbReference type="InterPro" id="IPR019307">
    <property type="entry name" value="RNA-bd_AU-1/RNase_E/G"/>
</dbReference>
<keyword evidence="10" id="KW-0472">Membrane</keyword>
<evidence type="ECO:0000313" key="12">
    <source>
        <dbReference type="EMBL" id="BAG14023.1"/>
    </source>
</evidence>
<keyword evidence="2" id="KW-1003">Cell membrane</keyword>
<dbReference type="GO" id="GO:0046872">
    <property type="term" value="F:metal ion binding"/>
    <property type="evidence" value="ECO:0007669"/>
    <property type="project" value="UniProtKB-KW"/>
</dbReference>
<keyword evidence="9" id="KW-0694">RNA-binding</keyword>
<dbReference type="PROSITE" id="PS50126">
    <property type="entry name" value="S1"/>
    <property type="match status" value="1"/>
</dbReference>
<dbReference type="GO" id="GO:0003723">
    <property type="term" value="F:RNA binding"/>
    <property type="evidence" value="ECO:0007669"/>
    <property type="project" value="UniProtKB-KW"/>
</dbReference>
<evidence type="ECO:0000259" key="11">
    <source>
        <dbReference type="PROSITE" id="PS50126"/>
    </source>
</evidence>
<evidence type="ECO:0000256" key="7">
    <source>
        <dbReference type="ARBA" id="ARBA00022801"/>
    </source>
</evidence>
<dbReference type="Pfam" id="PF10150">
    <property type="entry name" value="RNase_E_G"/>
    <property type="match status" value="1"/>
</dbReference>
<dbReference type="GO" id="GO:0004540">
    <property type="term" value="F:RNA nuclease activity"/>
    <property type="evidence" value="ECO:0007669"/>
    <property type="project" value="InterPro"/>
</dbReference>
<dbReference type="HOGENOM" id="CLU_003468_5_3_0"/>
<gene>
    <name evidence="12" type="ordered locus">TGRD_530</name>
</gene>
<dbReference type="PANTHER" id="PTHR30001">
    <property type="entry name" value="RIBONUCLEASE"/>
    <property type="match status" value="1"/>
</dbReference>
<accession>B1H0J1</accession>
<dbReference type="PATRIC" id="fig|471821.5.peg.881"/>
<protein>
    <submittedName>
        <fullName evidence="12">Ribonuclease G</fullName>
    </submittedName>
</protein>
<dbReference type="Proteomes" id="UP000001691">
    <property type="component" value="Chromosome"/>
</dbReference>
<evidence type="ECO:0000256" key="6">
    <source>
        <dbReference type="ARBA" id="ARBA00022759"/>
    </source>
</evidence>
<dbReference type="InterPro" id="IPR003029">
    <property type="entry name" value="S1_domain"/>
</dbReference>
<dbReference type="PANTHER" id="PTHR30001:SF1">
    <property type="entry name" value="RIBONUCLEASE E_G-LIKE PROTEIN, CHLOROPLASTIC"/>
    <property type="match status" value="1"/>
</dbReference>
<proteinExistence type="predicted"/>
<dbReference type="GO" id="GO:0016787">
    <property type="term" value="F:hydrolase activity"/>
    <property type="evidence" value="ECO:0007669"/>
    <property type="project" value="UniProtKB-KW"/>
</dbReference>
<dbReference type="Gene3D" id="3.40.1260.20">
    <property type="entry name" value="Ribonuclease E, catalytic domain"/>
    <property type="match status" value="1"/>
</dbReference>
<evidence type="ECO:0000256" key="9">
    <source>
        <dbReference type="ARBA" id="ARBA00022884"/>
    </source>
</evidence>
<keyword evidence="8" id="KW-0460">Magnesium</keyword>
<keyword evidence="13" id="KW-1185">Reference proteome</keyword>
<dbReference type="STRING" id="471821.TGRD_540"/>
<keyword evidence="3" id="KW-0997">Cell inner membrane</keyword>
<name>B1H0J1_ENDTX</name>
<evidence type="ECO:0000256" key="10">
    <source>
        <dbReference type="ARBA" id="ARBA00023136"/>
    </source>
</evidence>
<dbReference type="GO" id="GO:0006364">
    <property type="term" value="P:rRNA processing"/>
    <property type="evidence" value="ECO:0007669"/>
    <property type="project" value="TreeGrafter"/>
</dbReference>
<dbReference type="InterPro" id="IPR012340">
    <property type="entry name" value="NA-bd_OB-fold"/>
</dbReference>
<evidence type="ECO:0000256" key="4">
    <source>
        <dbReference type="ARBA" id="ARBA00022722"/>
    </source>
</evidence>